<dbReference type="InterPro" id="IPR011009">
    <property type="entry name" value="Kinase-like_dom_sf"/>
</dbReference>
<sequence length="409" mass="46680">MLNQGQILERKYEVIKILGQGGMGTVYLCRNNRLGNLWAVKEVNSELKNKVDFLTEPNILKKLNHTGIVRIVDIFYEDDNLYIVEDYIEGRNLKEYIDINGPLSSELVVDISLQLCGILDYLHSFKPPIVYRDLKPSNVMLTSDNKVVLIDFGIARVYKENQKGDTVILGSRGYMAPEQFMNNQSNVKTDIYSLGATMFFMLTGKSISVPIDPMSQKSYPEHTAKGLVEIIKRSLAARPENRYSSVKAIISEFNNLVDNKQYTKTILGHSNRSCTKSVKTVVIKNKKYNKRFKLIMIAALVCIIILSVFLAALLKKQSNEKKVGIPDAPKTSVKTEPKEELKKVEPKLEEEQNNQEQNVNDQPKKQLEKNVEEIKKAEEVKKAEEKQNKLQKKAKKKPKVKHKYENGKD</sequence>
<evidence type="ECO:0000256" key="4">
    <source>
        <dbReference type="ARBA" id="ARBA00022741"/>
    </source>
</evidence>
<keyword evidence="9" id="KW-0472">Membrane</keyword>
<dbReference type="InterPro" id="IPR017441">
    <property type="entry name" value="Protein_kinase_ATP_BS"/>
</dbReference>
<gene>
    <name evidence="11" type="ORF">ACJDT4_17240</name>
</gene>
<dbReference type="InterPro" id="IPR000719">
    <property type="entry name" value="Prot_kinase_dom"/>
</dbReference>
<feature type="compositionally biased region" description="Basic residues" evidence="8">
    <location>
        <begin position="389"/>
        <end position="402"/>
    </location>
</feature>
<evidence type="ECO:0000313" key="12">
    <source>
        <dbReference type="Proteomes" id="UP001623592"/>
    </source>
</evidence>
<dbReference type="EMBL" id="JBJIAA010000015">
    <property type="protein sequence ID" value="MFL0252161.1"/>
    <property type="molecule type" value="Genomic_DNA"/>
</dbReference>
<evidence type="ECO:0000256" key="9">
    <source>
        <dbReference type="SAM" id="Phobius"/>
    </source>
</evidence>
<dbReference type="PROSITE" id="PS00108">
    <property type="entry name" value="PROTEIN_KINASE_ST"/>
    <property type="match status" value="1"/>
</dbReference>
<dbReference type="InterPro" id="IPR050660">
    <property type="entry name" value="NEK_Ser/Thr_kinase"/>
</dbReference>
<dbReference type="CDD" id="cd14014">
    <property type="entry name" value="STKc_PknB_like"/>
    <property type="match status" value="1"/>
</dbReference>
<dbReference type="SMART" id="SM00220">
    <property type="entry name" value="S_TKc"/>
    <property type="match status" value="1"/>
</dbReference>
<keyword evidence="3" id="KW-0808">Transferase</keyword>
<comment type="similarity">
    <text evidence="1">Belongs to the protein kinase superfamily. NEK Ser/Thr protein kinase family. NIMA subfamily.</text>
</comment>
<keyword evidence="12" id="KW-1185">Reference proteome</keyword>
<feature type="region of interest" description="Disordered" evidence="8">
    <location>
        <begin position="323"/>
        <end position="409"/>
    </location>
</feature>
<feature type="binding site" evidence="7">
    <location>
        <position position="41"/>
    </location>
    <ligand>
        <name>ATP</name>
        <dbReference type="ChEBI" id="CHEBI:30616"/>
    </ligand>
</feature>
<feature type="transmembrane region" description="Helical" evidence="9">
    <location>
        <begin position="294"/>
        <end position="314"/>
    </location>
</feature>
<dbReference type="Pfam" id="PF00069">
    <property type="entry name" value="Pkinase"/>
    <property type="match status" value="1"/>
</dbReference>
<evidence type="ECO:0000256" key="2">
    <source>
        <dbReference type="ARBA" id="ARBA00012513"/>
    </source>
</evidence>
<feature type="compositionally biased region" description="Basic and acidic residues" evidence="8">
    <location>
        <begin position="333"/>
        <end position="350"/>
    </location>
</feature>
<dbReference type="PROSITE" id="PS00107">
    <property type="entry name" value="PROTEIN_KINASE_ATP"/>
    <property type="match status" value="1"/>
</dbReference>
<dbReference type="Proteomes" id="UP001623592">
    <property type="component" value="Unassembled WGS sequence"/>
</dbReference>
<evidence type="ECO:0000256" key="8">
    <source>
        <dbReference type="SAM" id="MobiDB-lite"/>
    </source>
</evidence>
<proteinExistence type="inferred from homology"/>
<comment type="caution">
    <text evidence="11">The sequence shown here is derived from an EMBL/GenBank/DDBJ whole genome shotgun (WGS) entry which is preliminary data.</text>
</comment>
<dbReference type="PANTHER" id="PTHR43671:SF13">
    <property type="entry name" value="SERINE_THREONINE-PROTEIN KINASE NEK2"/>
    <property type="match status" value="1"/>
</dbReference>
<evidence type="ECO:0000256" key="3">
    <source>
        <dbReference type="ARBA" id="ARBA00022679"/>
    </source>
</evidence>
<dbReference type="GO" id="GO:0016301">
    <property type="term" value="F:kinase activity"/>
    <property type="evidence" value="ECO:0007669"/>
    <property type="project" value="UniProtKB-KW"/>
</dbReference>
<dbReference type="RefSeq" id="WP_406788810.1">
    <property type="nucleotide sequence ID" value="NZ_JBJIAA010000015.1"/>
</dbReference>
<dbReference type="InterPro" id="IPR008271">
    <property type="entry name" value="Ser/Thr_kinase_AS"/>
</dbReference>
<dbReference type="SUPFAM" id="SSF56112">
    <property type="entry name" value="Protein kinase-like (PK-like)"/>
    <property type="match status" value="1"/>
</dbReference>
<evidence type="ECO:0000256" key="5">
    <source>
        <dbReference type="ARBA" id="ARBA00022777"/>
    </source>
</evidence>
<evidence type="ECO:0000256" key="1">
    <source>
        <dbReference type="ARBA" id="ARBA00010886"/>
    </source>
</evidence>
<keyword evidence="4 7" id="KW-0547">Nucleotide-binding</keyword>
<dbReference type="Gene3D" id="1.10.510.10">
    <property type="entry name" value="Transferase(Phosphotransferase) domain 1"/>
    <property type="match status" value="1"/>
</dbReference>
<dbReference type="PANTHER" id="PTHR43671">
    <property type="entry name" value="SERINE/THREONINE-PROTEIN KINASE NEK"/>
    <property type="match status" value="1"/>
</dbReference>
<name>A0ABW8TIW6_9CLOT</name>
<accession>A0ABW8TIW6</accession>
<evidence type="ECO:0000256" key="7">
    <source>
        <dbReference type="PROSITE-ProRule" id="PRU10141"/>
    </source>
</evidence>
<keyword evidence="9" id="KW-0812">Transmembrane</keyword>
<evidence type="ECO:0000313" key="11">
    <source>
        <dbReference type="EMBL" id="MFL0252161.1"/>
    </source>
</evidence>
<dbReference type="EC" id="2.7.11.1" evidence="2"/>
<reference evidence="11 12" key="1">
    <citation type="submission" date="2024-11" db="EMBL/GenBank/DDBJ databases">
        <authorList>
            <person name="Heng Y.C."/>
            <person name="Lim A.C.H."/>
            <person name="Lee J.K.Y."/>
            <person name="Kittelmann S."/>
        </authorList>
    </citation>
    <scope>NUCLEOTIDE SEQUENCE [LARGE SCALE GENOMIC DNA]</scope>
    <source>
        <strain evidence="11 12">WILCCON 0114</strain>
    </source>
</reference>
<keyword evidence="9" id="KW-1133">Transmembrane helix</keyword>
<organism evidence="11 12">
    <name type="scientific">Clostridium neuense</name>
    <dbReference type="NCBI Taxonomy" id="1728934"/>
    <lineage>
        <taxon>Bacteria</taxon>
        <taxon>Bacillati</taxon>
        <taxon>Bacillota</taxon>
        <taxon>Clostridia</taxon>
        <taxon>Eubacteriales</taxon>
        <taxon>Clostridiaceae</taxon>
        <taxon>Clostridium</taxon>
    </lineage>
</organism>
<dbReference type="PROSITE" id="PS50011">
    <property type="entry name" value="PROTEIN_KINASE_DOM"/>
    <property type="match status" value="1"/>
</dbReference>
<feature type="domain" description="Protein kinase" evidence="10">
    <location>
        <begin position="12"/>
        <end position="254"/>
    </location>
</feature>
<keyword evidence="5 11" id="KW-0418">Kinase</keyword>
<feature type="compositionally biased region" description="Basic and acidic residues" evidence="8">
    <location>
        <begin position="362"/>
        <end position="388"/>
    </location>
</feature>
<keyword evidence="6 7" id="KW-0067">ATP-binding</keyword>
<evidence type="ECO:0000256" key="6">
    <source>
        <dbReference type="ARBA" id="ARBA00022840"/>
    </source>
</evidence>
<protein>
    <recommendedName>
        <fullName evidence="2">non-specific serine/threonine protein kinase</fullName>
        <ecNumber evidence="2">2.7.11.1</ecNumber>
    </recommendedName>
</protein>
<evidence type="ECO:0000259" key="10">
    <source>
        <dbReference type="PROSITE" id="PS50011"/>
    </source>
</evidence>